<evidence type="ECO:0000313" key="2">
    <source>
        <dbReference type="EMBL" id="KAJ1106379.1"/>
    </source>
</evidence>
<gene>
    <name evidence="2" type="ORF">NDU88_003780</name>
</gene>
<comment type="caution">
    <text evidence="2">The sequence shown here is derived from an EMBL/GenBank/DDBJ whole genome shotgun (WGS) entry which is preliminary data.</text>
</comment>
<evidence type="ECO:0000256" key="1">
    <source>
        <dbReference type="SAM" id="MobiDB-lite"/>
    </source>
</evidence>
<feature type="compositionally biased region" description="Basic and acidic residues" evidence="1">
    <location>
        <begin position="30"/>
        <end position="50"/>
    </location>
</feature>
<dbReference type="Proteomes" id="UP001066276">
    <property type="component" value="Chromosome 9"/>
</dbReference>
<proteinExistence type="predicted"/>
<organism evidence="2 3">
    <name type="scientific">Pleurodeles waltl</name>
    <name type="common">Iberian ribbed newt</name>
    <dbReference type="NCBI Taxonomy" id="8319"/>
    <lineage>
        <taxon>Eukaryota</taxon>
        <taxon>Metazoa</taxon>
        <taxon>Chordata</taxon>
        <taxon>Craniata</taxon>
        <taxon>Vertebrata</taxon>
        <taxon>Euteleostomi</taxon>
        <taxon>Amphibia</taxon>
        <taxon>Batrachia</taxon>
        <taxon>Caudata</taxon>
        <taxon>Salamandroidea</taxon>
        <taxon>Salamandridae</taxon>
        <taxon>Pleurodelinae</taxon>
        <taxon>Pleurodeles</taxon>
    </lineage>
</organism>
<dbReference type="AlphaFoldDB" id="A0AAV7MT80"/>
<feature type="region of interest" description="Disordered" evidence="1">
    <location>
        <begin position="1"/>
        <end position="95"/>
    </location>
</feature>
<name>A0AAV7MT80_PLEWA</name>
<reference evidence="2" key="1">
    <citation type="journal article" date="2022" name="bioRxiv">
        <title>Sequencing and chromosome-scale assembly of the giantPleurodeles waltlgenome.</title>
        <authorList>
            <person name="Brown T."/>
            <person name="Elewa A."/>
            <person name="Iarovenko S."/>
            <person name="Subramanian E."/>
            <person name="Araus A.J."/>
            <person name="Petzold A."/>
            <person name="Susuki M."/>
            <person name="Suzuki K.-i.T."/>
            <person name="Hayashi T."/>
            <person name="Toyoda A."/>
            <person name="Oliveira C."/>
            <person name="Osipova E."/>
            <person name="Leigh N.D."/>
            <person name="Simon A."/>
            <person name="Yun M.H."/>
        </authorList>
    </citation>
    <scope>NUCLEOTIDE SEQUENCE</scope>
    <source>
        <strain evidence="2">20211129_DDA</strain>
        <tissue evidence="2">Liver</tissue>
    </source>
</reference>
<feature type="compositionally biased region" description="Acidic residues" evidence="1">
    <location>
        <begin position="55"/>
        <end position="71"/>
    </location>
</feature>
<evidence type="ECO:0000313" key="3">
    <source>
        <dbReference type="Proteomes" id="UP001066276"/>
    </source>
</evidence>
<protein>
    <submittedName>
        <fullName evidence="2">Uncharacterized protein</fullName>
    </submittedName>
</protein>
<sequence>MGTLAASLPRFPIPRETLETFRAAGGQKNAGRDEGRAGVNGERKTDRGEGAEQWETTEQEADDSRDEENEATQEGAPEARTQEPSHEPGGSWLTKLDPTALCCGIRIGVLALLELGAD</sequence>
<accession>A0AAV7MT80</accession>
<dbReference type="EMBL" id="JANPWB010000013">
    <property type="protein sequence ID" value="KAJ1106379.1"/>
    <property type="molecule type" value="Genomic_DNA"/>
</dbReference>
<keyword evidence="3" id="KW-1185">Reference proteome</keyword>